<keyword evidence="5 21" id="KW-0378">Hydrolase</keyword>
<dbReference type="Proteomes" id="UP000187013">
    <property type="component" value="Unassembled WGS sequence"/>
</dbReference>
<dbReference type="EC" id="2.3.1.38" evidence="21"/>
<dbReference type="SUPFAM" id="SSF52151">
    <property type="entry name" value="FabD/lysophospholipase-like"/>
    <property type="match status" value="2"/>
</dbReference>
<dbReference type="EMBL" id="BDGX01000033">
    <property type="protein sequence ID" value="GAV52564.1"/>
    <property type="molecule type" value="Genomic_DNA"/>
</dbReference>
<dbReference type="Pfam" id="PF16073">
    <property type="entry name" value="SAT"/>
    <property type="match status" value="1"/>
</dbReference>
<comment type="subunit">
    <text evidence="14 21">[Alpha(6)beta(6)] hexamers of two multifunctional subunits (alpha and beta).</text>
</comment>
<dbReference type="EC" id="4.2.1.59" evidence="21"/>
<dbReference type="EC" id="3.1.2.14" evidence="21"/>
<evidence type="ECO:0000256" key="20">
    <source>
        <dbReference type="ARBA" id="ARBA00058855"/>
    </source>
</evidence>
<dbReference type="InterPro" id="IPR003965">
    <property type="entry name" value="Fatty_acid_synthase"/>
</dbReference>
<comment type="catalytic activity">
    <reaction evidence="1 21">
        <text>a (3R)-hydroxyacyl-[ACP] = a (2E)-enoyl-[ACP] + H2O</text>
        <dbReference type="Rhea" id="RHEA:13097"/>
        <dbReference type="Rhea" id="RHEA-COMP:9925"/>
        <dbReference type="Rhea" id="RHEA-COMP:9945"/>
        <dbReference type="ChEBI" id="CHEBI:15377"/>
        <dbReference type="ChEBI" id="CHEBI:78784"/>
        <dbReference type="ChEBI" id="CHEBI:78827"/>
        <dbReference type="EC" id="4.2.1.59"/>
    </reaction>
</comment>
<evidence type="ECO:0000256" key="16">
    <source>
        <dbReference type="ARBA" id="ARBA00048462"/>
    </source>
</evidence>
<evidence type="ECO:0000256" key="1">
    <source>
        <dbReference type="ARBA" id="ARBA00001055"/>
    </source>
</evidence>
<keyword evidence="7 21" id="KW-0521">NADP</keyword>
<dbReference type="Pfam" id="PF17828">
    <property type="entry name" value="FAS_N"/>
    <property type="match status" value="1"/>
</dbReference>
<evidence type="ECO:0000256" key="18">
    <source>
        <dbReference type="ARBA" id="ARBA00048572"/>
    </source>
</evidence>
<comment type="caution">
    <text evidence="24">The sequence shown here is derived from an EMBL/GenBank/DDBJ whole genome shotgun (WGS) entry which is preliminary data.</text>
</comment>
<evidence type="ECO:0000259" key="23">
    <source>
        <dbReference type="SMART" id="SM00827"/>
    </source>
</evidence>
<evidence type="ECO:0000256" key="12">
    <source>
        <dbReference type="ARBA" id="ARBA00023239"/>
    </source>
</evidence>
<evidence type="ECO:0000256" key="10">
    <source>
        <dbReference type="ARBA" id="ARBA00023098"/>
    </source>
</evidence>
<dbReference type="SUPFAM" id="SSF51412">
    <property type="entry name" value="Inosine monophosphate dehydrogenase (IMPDH)"/>
    <property type="match status" value="1"/>
</dbReference>
<feature type="active site" description="For acetyltransferase activity" evidence="22">
    <location>
        <position position="278"/>
    </location>
</feature>
<keyword evidence="3 21" id="KW-0444">Lipid biosynthesis</keyword>
<dbReference type="FunFam" id="3.40.366.10:FF:000003">
    <property type="entry name" value="Fatty acid synthase subunit beta dehydratase"/>
    <property type="match status" value="1"/>
</dbReference>
<dbReference type="Gene3D" id="3.20.20.70">
    <property type="entry name" value="Aldolase class I"/>
    <property type="match status" value="2"/>
</dbReference>
<dbReference type="PANTHER" id="PTHR10982">
    <property type="entry name" value="MALONYL COA-ACYL CARRIER PROTEIN TRANSACYLASE"/>
    <property type="match status" value="1"/>
</dbReference>
<dbReference type="InterPro" id="IPR039569">
    <property type="entry name" value="FAS1-like_DH_region"/>
</dbReference>
<dbReference type="InterPro" id="IPR040883">
    <property type="entry name" value="FAS_meander"/>
</dbReference>
<evidence type="ECO:0000313" key="24">
    <source>
        <dbReference type="EMBL" id="GAV52564.1"/>
    </source>
</evidence>
<keyword evidence="9 21" id="KW-0520">NAD</keyword>
<dbReference type="FunFam" id="3.30.70.3330:FF:000001">
    <property type="entry name" value="Fatty acid synthase subunit beta dehydratase"/>
    <property type="match status" value="1"/>
</dbReference>
<dbReference type="InterPro" id="IPR041099">
    <property type="entry name" value="FAS1_N"/>
</dbReference>
<evidence type="ECO:0000256" key="14">
    <source>
        <dbReference type="ARBA" id="ARBA00033756"/>
    </source>
</evidence>
<evidence type="ECO:0000256" key="4">
    <source>
        <dbReference type="ARBA" id="ARBA00022679"/>
    </source>
</evidence>
<dbReference type="InterPro" id="IPR016035">
    <property type="entry name" value="Acyl_Trfase/lysoPLipase"/>
</dbReference>
<dbReference type="Pfam" id="PF17951">
    <property type="entry name" value="FAS_meander"/>
    <property type="match status" value="1"/>
</dbReference>
<evidence type="ECO:0000256" key="5">
    <source>
        <dbReference type="ARBA" id="ARBA00022801"/>
    </source>
</evidence>
<dbReference type="Gene3D" id="1.20.1050.120">
    <property type="match status" value="1"/>
</dbReference>
<dbReference type="GO" id="GO:0005835">
    <property type="term" value="C:fatty acid synthase complex"/>
    <property type="evidence" value="ECO:0007669"/>
    <property type="project" value="UniProtKB-UniRule"/>
</dbReference>
<dbReference type="GO" id="GO:0019171">
    <property type="term" value="F:(3R)-hydroxyacyl-[acyl-carrier-protein] dehydratase activity"/>
    <property type="evidence" value="ECO:0007669"/>
    <property type="project" value="UniProtKB-EC"/>
</dbReference>
<dbReference type="Pfam" id="PF01575">
    <property type="entry name" value="MaoC_dehydratas"/>
    <property type="match status" value="1"/>
</dbReference>
<dbReference type="PANTHER" id="PTHR10982:SF21">
    <property type="entry name" value="FATTY ACID SYNTHASE SUBUNIT BETA"/>
    <property type="match status" value="1"/>
</dbReference>
<gene>
    <name evidence="24" type="ORF">ZYGR_0AG05550</name>
</gene>
<evidence type="ECO:0000256" key="11">
    <source>
        <dbReference type="ARBA" id="ARBA00023160"/>
    </source>
</evidence>
<dbReference type="Gene3D" id="6.10.60.10">
    <property type="match status" value="1"/>
</dbReference>
<sequence>MSPSMTGSTRPLVISHGSLEHVLLVPSQSFFSAHELYDQFKKTLPEPTEGFASDAEPSSPTELLGKFLGFLAEFASLNESHYGPVLNVALTEFENSYLQGNDVHSVAANLVKDLDVYPTTLQKAKELVRNYVAAKVAAHRPFEKSQSALFKSSSQGESQIAAIFGGQGNTDDYFEELRELYQTYRTLIGDIIKFAADTLGELVTSTLDTEKVFTQGFNVLEWLEDPSKTPDTDYLLSIPISCPLIGVIQLAHYATTARLLGFTPGELRSYLVAATGHSQGLATAVAIADADSWESFFLSFKKAISLLFFIGVHCYLAYPNTSLPPSVLQDSVENNEGTPSPMLAISNLTKEQVQDYVDRTNSHLPSEKHIVISLINGARNLVVTGPPQSLYGLNLSLRKAKAPSGLDQSRIPHGERKLKFFNRFLPVASPFHSHLLSPAKSSIDKDLARYSIEFNESDLKIPVYDTFSGVDMRQQEGSIAQRITDCIITLPVKWELTTRFNSTHILDFGPGGSSGLGVLTHRNKDGTGVRIIVAGTLDNNLEDEFGFKQEIFDVNADGVKRNANWLKEFHPKLVRNKSGQVFVDTKFSKLLGRPPLLVPGMTPTTVSPDFVAATINAGYQIELAGGGYFAADHMTGAIDRVVGNIKKGYSMGINLIYVNPRMLQWGIPLIKELREKGYPIQSLTIGAGVPSLEVATEYIETLHLRHLDLKPGSVDAISQVINIAAAHPTFPIVLQWTGGRGGGHHSFEDFHAPILQMYSKIRRHPNIILIAGSGFGSDEDTYPYLTGEWSKKFDYPPMPFDGVLFGSRVMVAKEAKTSLAAKELISSCSGVEDGQWQQTYKKPAGGIITVRSEMGEPIHKIATRGVLLWKELDDTVFNVPKNKLQSVLDSKRDYIIGKLNADSQKPWFPTVNGEIRDLTNMTYEQVALRLVELLFIRSTNSWIDVSLRNFTGDFLRRVEERFTKVKAPSIVQSYAALDQPDKVIESIFAAYPAAKEQYLNAQDIDFFLNLCQRPTQKPVPFVPVLDHRFEFFFKKDSLWQTERLEAVVDEDVQRTCILHGPVAAQFTNKVNEPIKDILDNIHHGHIKRLLDAHYGGQESNIPEVEYFGGQSPIPDSQAPQMTAERTNDGKEVFKADASTDADAWFRSLAGKEKNWRNAFFSVAEYVQDSCFAENAAKKVFKPSAGVVVKISHPNDASKTVITMLEMIQGEWKEVAVLKLVENNLIQLELIENRTRDGNPVSLPLLYKYQPEDGFAPISEVMEGRNNRIKELYWKLWLDEPCNLNFDPRKVIQGSKDVKITRSGIQEFTHAIGNTCEDFVPRSGKKLLAPMDYAIVLGWRVIIKAIFPEAVDGDLLKLVHMSNGYRMIPGAKPLQEGDVISSSATVQSVVNLPTGKRVEVVGTLTREGKPVMEVTSSFFYRGKYTDFHNTFQKTVEPVYQVHIKSPRDIAVLRSKEWFQLDDEEANLLGKVLTFTTETEVTFKNANVFSSVRCTGSIKMELPTTENVEIGIVDYEAGESYGNPVVEYLKRNGSTLEQKINLENAIPMGVLELQSPSTNEPYARVSGDLNPIHVSKHIANYANLPGTITHGMYTSAAVRAVIENWAADSVSSRVRGYSCDFTSMVLPNSTLSVSIQHVGMINGRKLIKFETKNQEDVTVLTGEAEVEQPVTAFVFTGQGSQEQGMGMDLYQNSEVARRVWDRADNHFKETYGFSILDIVRNNPTELTIHFGGEKGRRIRSNYSSMIFESIVDGKLKTEKIFKDVKENSSSYTFRASSGLLSATQFTQPALTLMEKASFEDLKSKGLIPSEASFAGHSLGEYAALASLADVMSVESLVEIVFYRGMTMQVAVPRDELGRSNYSMMAVNPGRVSPSFTQKALQFVVQKVGQRTGWLVEIVNYNVENQQYVAAGDLRALDTLSNVLNFIKLQKIDIEKLQATLSIEKVEEHLYEIIDEISKKAEAKPQPISLERGFACIPLRGISVPFHSSYLRNGVKPFKNFLKKNVRKEKVRPERLIGKYIPNLTAKPFAITKEYFQNVYELTGSEQIKEVLDNWEKFEN</sequence>
<comment type="similarity">
    <text evidence="2 21">Belongs to the fungal fatty acid synthetase subunit beta family.</text>
</comment>
<evidence type="ECO:0000256" key="22">
    <source>
        <dbReference type="PIRSR" id="PIRSR005562-1"/>
    </source>
</evidence>
<evidence type="ECO:0000256" key="21">
    <source>
        <dbReference type="PIRNR" id="PIRNR005562"/>
    </source>
</evidence>
<keyword evidence="13 21" id="KW-0511">Multifunctional enzyme</keyword>
<dbReference type="InterPro" id="IPR032088">
    <property type="entry name" value="SAT"/>
</dbReference>
<evidence type="ECO:0000256" key="8">
    <source>
        <dbReference type="ARBA" id="ARBA00023002"/>
    </source>
</evidence>
<name>A0A1Q3AA05_ZYGRO</name>
<comment type="catalytic activity">
    <reaction evidence="16 21">
        <text>holo-[ACP] + malonyl-CoA = malonyl-[ACP] + CoA</text>
        <dbReference type="Rhea" id="RHEA:41792"/>
        <dbReference type="Rhea" id="RHEA-COMP:9623"/>
        <dbReference type="Rhea" id="RHEA-COMP:9685"/>
        <dbReference type="ChEBI" id="CHEBI:57287"/>
        <dbReference type="ChEBI" id="CHEBI:57384"/>
        <dbReference type="ChEBI" id="CHEBI:64479"/>
        <dbReference type="ChEBI" id="CHEBI:78449"/>
        <dbReference type="EC" id="2.3.1.39"/>
    </reaction>
</comment>
<dbReference type="Gene3D" id="3.30.70.3330">
    <property type="match status" value="1"/>
</dbReference>
<dbReference type="PRINTS" id="PR01483">
    <property type="entry name" value="FASYNTHASE"/>
</dbReference>
<dbReference type="GO" id="GO:0004312">
    <property type="term" value="F:fatty acid synthase activity"/>
    <property type="evidence" value="ECO:0007669"/>
    <property type="project" value="InterPro"/>
</dbReference>
<dbReference type="Gene3D" id="3.40.366.10">
    <property type="entry name" value="Malonyl-Coenzyme A Acyl Carrier Protein, domain 2"/>
    <property type="match status" value="3"/>
</dbReference>
<dbReference type="EC" id="1.3.1.9" evidence="21"/>
<evidence type="ECO:0000256" key="15">
    <source>
        <dbReference type="ARBA" id="ARBA00048237"/>
    </source>
</evidence>
<evidence type="ECO:0000256" key="7">
    <source>
        <dbReference type="ARBA" id="ARBA00022857"/>
    </source>
</evidence>
<dbReference type="Gene3D" id="3.10.129.10">
    <property type="entry name" value="Hotdog Thioesterase"/>
    <property type="match status" value="2"/>
</dbReference>
<keyword evidence="10 21" id="KW-0443">Lipid metabolism</keyword>
<comment type="catalytic activity">
    <reaction evidence="19 21">
        <text>holo-[ACP] + acetyl-CoA = acetyl-[ACP] + CoA</text>
        <dbReference type="Rhea" id="RHEA:41788"/>
        <dbReference type="Rhea" id="RHEA-COMP:9621"/>
        <dbReference type="Rhea" id="RHEA-COMP:9685"/>
        <dbReference type="ChEBI" id="CHEBI:57287"/>
        <dbReference type="ChEBI" id="CHEBI:57288"/>
        <dbReference type="ChEBI" id="CHEBI:64479"/>
        <dbReference type="ChEBI" id="CHEBI:78446"/>
        <dbReference type="EC" id="2.3.1.38"/>
    </reaction>
</comment>
<dbReference type="GO" id="GO:0004314">
    <property type="term" value="F:[acyl-carrier-protein] S-malonyltransferase activity"/>
    <property type="evidence" value="ECO:0007669"/>
    <property type="project" value="UniProtKB-EC"/>
</dbReference>
<evidence type="ECO:0000256" key="2">
    <source>
        <dbReference type="ARBA" id="ARBA00010009"/>
    </source>
</evidence>
<dbReference type="GO" id="GO:0016297">
    <property type="term" value="F:fatty acyl-[ACP] hydrolase activity"/>
    <property type="evidence" value="ECO:0007669"/>
    <property type="project" value="UniProtKB-EC"/>
</dbReference>
<dbReference type="FunFam" id="3.10.129.10:FF:000017">
    <property type="entry name" value="Fatty acid synthase beta subunit dehydratase"/>
    <property type="match status" value="1"/>
</dbReference>
<dbReference type="CDD" id="cd03447">
    <property type="entry name" value="FAS_MaoC"/>
    <property type="match status" value="1"/>
</dbReference>
<comment type="catalytic activity">
    <reaction evidence="15 21">
        <text>acetyl-CoA + n malonyl-CoA + 2n NADPH + 4n H(+) = a long-chain-acyl-CoA + n CoA + n CO2 + 2n NADP(+).</text>
        <dbReference type="EC" id="2.3.1.86"/>
    </reaction>
</comment>
<keyword evidence="8 21" id="KW-0560">Oxidoreductase</keyword>
<keyword evidence="11 21" id="KW-0275">Fatty acid biosynthesis</keyword>
<feature type="domain" description="Malonyl-CoA:ACP transacylase (MAT)" evidence="23">
    <location>
        <begin position="1672"/>
        <end position="1991"/>
    </location>
</feature>
<dbReference type="EC" id="2.3.1.86" evidence="21"/>
<evidence type="ECO:0000256" key="6">
    <source>
        <dbReference type="ARBA" id="ARBA00022832"/>
    </source>
</evidence>
<dbReference type="FunFam" id="1.20.930.70:FF:000001">
    <property type="entry name" value="Fatty acid synthase beta subunit dehydratase"/>
    <property type="match status" value="1"/>
</dbReference>
<organism evidence="24 25">
    <name type="scientific">Zygosaccharomyces rouxii</name>
    <dbReference type="NCBI Taxonomy" id="4956"/>
    <lineage>
        <taxon>Eukaryota</taxon>
        <taxon>Fungi</taxon>
        <taxon>Dikarya</taxon>
        <taxon>Ascomycota</taxon>
        <taxon>Saccharomycotina</taxon>
        <taxon>Saccharomycetes</taxon>
        <taxon>Saccharomycetales</taxon>
        <taxon>Saccharomycetaceae</taxon>
        <taxon>Zygosaccharomyces</taxon>
    </lineage>
</organism>
<reference evidence="24 25" key="1">
    <citation type="submission" date="2016-08" db="EMBL/GenBank/DDBJ databases">
        <title>Draft genome sequence of allopolyploid Zygosaccharomyces rouxii.</title>
        <authorList>
            <person name="Watanabe J."/>
            <person name="Uehara K."/>
            <person name="Mogi Y."/>
            <person name="Tsukioka Y."/>
        </authorList>
    </citation>
    <scope>NUCLEOTIDE SEQUENCE [LARGE SCALE GENOMIC DNA]</scope>
    <source>
        <strain evidence="24 25">NBRC 110957</strain>
    </source>
</reference>
<dbReference type="InterPro" id="IPR001227">
    <property type="entry name" value="Ac_transferase_dom_sf"/>
</dbReference>
<evidence type="ECO:0000313" key="25">
    <source>
        <dbReference type="Proteomes" id="UP000187013"/>
    </source>
</evidence>
<dbReference type="EC" id="2.3.1.39" evidence="21"/>
<dbReference type="InterPro" id="IPR014043">
    <property type="entry name" value="Acyl_transferase_dom"/>
</dbReference>
<evidence type="ECO:0000256" key="17">
    <source>
        <dbReference type="ARBA" id="ARBA00048536"/>
    </source>
</evidence>
<keyword evidence="12 21" id="KW-0456">Lyase</keyword>
<dbReference type="SUPFAM" id="SSF54637">
    <property type="entry name" value="Thioesterase/thiol ester dehydrase-isomerase"/>
    <property type="match status" value="2"/>
</dbReference>
<dbReference type="Pfam" id="PF08354">
    <property type="entry name" value="Fas1-AflB-like_hel"/>
    <property type="match status" value="1"/>
</dbReference>
<dbReference type="Gene3D" id="6.10.140.1400">
    <property type="match status" value="1"/>
</dbReference>
<comment type="catalytic activity">
    <reaction evidence="17 21">
        <text>(9Z)-octadecenoyl-[ACP] + H2O = (9Z)-octadecenoate + holo-[ACP] + H(+)</text>
        <dbReference type="Rhea" id="RHEA:15057"/>
        <dbReference type="Rhea" id="RHEA-COMP:9685"/>
        <dbReference type="Rhea" id="RHEA-COMP:9924"/>
        <dbReference type="ChEBI" id="CHEBI:15377"/>
        <dbReference type="ChEBI" id="CHEBI:15378"/>
        <dbReference type="ChEBI" id="CHEBI:30823"/>
        <dbReference type="ChEBI" id="CHEBI:64479"/>
        <dbReference type="ChEBI" id="CHEBI:78783"/>
        <dbReference type="EC" id="3.1.2.14"/>
    </reaction>
</comment>
<dbReference type="PIRSF" id="PIRSF005562">
    <property type="entry name" value="FAS_yeast_beta"/>
    <property type="match status" value="1"/>
</dbReference>
<dbReference type="Gene3D" id="6.20.240.10">
    <property type="match status" value="1"/>
</dbReference>
<dbReference type="FunFam" id="3.40.366.10:FF:000007">
    <property type="entry name" value="Fatty acid synthase beta subunit dehydratase"/>
    <property type="match status" value="1"/>
</dbReference>
<evidence type="ECO:0000256" key="9">
    <source>
        <dbReference type="ARBA" id="ARBA00023027"/>
    </source>
</evidence>
<dbReference type="FunFam" id="3.40.366.10:FF:000006">
    <property type="entry name" value="Fatty acid synthase beta subunit dehydratase"/>
    <property type="match status" value="1"/>
</dbReference>
<proteinExistence type="inferred from homology"/>
<evidence type="ECO:0000256" key="19">
    <source>
        <dbReference type="ARBA" id="ARBA00048835"/>
    </source>
</evidence>
<feature type="active site" description="For malonyltransferase activity" evidence="22">
    <location>
        <position position="1815"/>
    </location>
</feature>
<dbReference type="GO" id="GO:0004321">
    <property type="term" value="F:fatty-acyl-CoA synthase activity"/>
    <property type="evidence" value="ECO:0007669"/>
    <property type="project" value="UniProtKB-EC"/>
</dbReference>
<dbReference type="Pfam" id="PF22235">
    <property type="entry name" value="FAS1_thioest_ins"/>
    <property type="match status" value="1"/>
</dbReference>
<protein>
    <recommendedName>
        <fullName evidence="21">Fatty acid synthase subunit beta</fullName>
        <ecNumber evidence="21">2.3.1.86</ecNumber>
    </recommendedName>
    <domain>
        <recommendedName>
            <fullName evidence="21">3-hydroxyacyl-[acyl-carrier-protein] dehydratase</fullName>
            <ecNumber evidence="21">4.2.1.59</ecNumber>
        </recommendedName>
    </domain>
    <domain>
        <recommendedName>
            <fullName evidence="21">Enoyl-[acyl-carrier-protein] reductase [NADH]</fullName>
            <ecNumber evidence="21">1.3.1.9</ecNumber>
        </recommendedName>
    </domain>
    <domain>
        <recommendedName>
            <fullName evidence="21">[Acyl-carrier-protein] acetyltransferase</fullName>
            <ecNumber evidence="21">2.3.1.38</ecNumber>
        </recommendedName>
    </domain>
    <domain>
        <recommendedName>
            <fullName evidence="21">[Acyl-carrier-protein] malonyltransferase</fullName>
            <ecNumber evidence="21">2.3.1.39</ecNumber>
        </recommendedName>
    </domain>
    <domain>
        <recommendedName>
            <fullName evidence="21">S-acyl fatty acid synthase thioesterase</fullName>
            <ecNumber evidence="21">3.1.2.14</ecNumber>
        </recommendedName>
    </domain>
</protein>
<dbReference type="OrthoDB" id="5417908at2759"/>
<dbReference type="GO" id="GO:0006633">
    <property type="term" value="P:fatty acid biosynthetic process"/>
    <property type="evidence" value="ECO:0007669"/>
    <property type="project" value="UniProtKB-KW"/>
</dbReference>
<evidence type="ECO:0000256" key="13">
    <source>
        <dbReference type="ARBA" id="ARBA00023268"/>
    </source>
</evidence>
<dbReference type="InterPro" id="IPR016452">
    <property type="entry name" value="Fas1/AflB-like"/>
</dbReference>
<dbReference type="SMART" id="SM00827">
    <property type="entry name" value="PKS_AT"/>
    <property type="match status" value="1"/>
</dbReference>
<accession>A0A1Q3AA05</accession>
<keyword evidence="6 21" id="KW-0276">Fatty acid metabolism</keyword>
<dbReference type="Pfam" id="PF00698">
    <property type="entry name" value="Acyl_transf_1"/>
    <property type="match status" value="1"/>
</dbReference>
<dbReference type="FunFam" id="3.30.1120.100:FF:000001">
    <property type="entry name" value="Fatty acid synthase beta subunit dehydratase"/>
    <property type="match status" value="1"/>
</dbReference>
<dbReference type="Pfam" id="PF13452">
    <property type="entry name" value="FAS1_DH_region"/>
    <property type="match status" value="1"/>
</dbReference>
<dbReference type="InterPro" id="IPR013565">
    <property type="entry name" value="Fas1/AflB-like_central"/>
</dbReference>
<dbReference type="FunFam" id="3.20.20.70:FF:000078">
    <property type="entry name" value="Fatty acid synthase beta subunit dehydratase"/>
    <property type="match status" value="1"/>
</dbReference>
<dbReference type="InterPro" id="IPR050830">
    <property type="entry name" value="Fungal_FAS"/>
</dbReference>
<comment type="function">
    <text evidence="20 21">Fatty acid synthetase catalyzes the formation of long-chain fatty acids from acetyl-CoA, malonyl-CoA and NADPH. The beta subunit contains domains for: [acyl-carrier-protein] acetyltransferase and malonyltransferase, S-acyl fatty acid synthase thioesterase, enoyl-[acyl-carrier-protein] reductase, and 3-hydroxypalmitoyl-[acyl-carrier-protein] dehydratase.</text>
</comment>
<dbReference type="Gene3D" id="3.30.1120.100">
    <property type="match status" value="1"/>
</dbReference>
<keyword evidence="4 21" id="KW-0808">Transferase</keyword>
<dbReference type="InterPro" id="IPR013785">
    <property type="entry name" value="Aldolase_TIM"/>
</dbReference>
<dbReference type="InterPro" id="IPR029069">
    <property type="entry name" value="HotDog_dom_sf"/>
</dbReference>
<comment type="catalytic activity">
    <reaction evidence="18 21">
        <text>a 2,3-saturated acyl-[ACP] + NAD(+) = a (2E)-enoyl-[ACP] + NADH + H(+)</text>
        <dbReference type="Rhea" id="RHEA:10240"/>
        <dbReference type="Rhea" id="RHEA-COMP:9925"/>
        <dbReference type="Rhea" id="RHEA-COMP:9926"/>
        <dbReference type="ChEBI" id="CHEBI:15378"/>
        <dbReference type="ChEBI" id="CHEBI:57540"/>
        <dbReference type="ChEBI" id="CHEBI:57945"/>
        <dbReference type="ChEBI" id="CHEBI:78784"/>
        <dbReference type="ChEBI" id="CHEBI:78785"/>
        <dbReference type="EC" id="1.3.1.9"/>
    </reaction>
</comment>
<evidence type="ECO:0000256" key="3">
    <source>
        <dbReference type="ARBA" id="ARBA00022516"/>
    </source>
</evidence>
<dbReference type="GO" id="GO:0004318">
    <property type="term" value="F:enoyl-[acyl-carrier-protein] reductase (NADH) activity"/>
    <property type="evidence" value="ECO:0007669"/>
    <property type="project" value="UniProtKB-UniRule"/>
</dbReference>
<dbReference type="Gene3D" id="1.20.930.70">
    <property type="match status" value="1"/>
</dbReference>
<dbReference type="InterPro" id="IPR002539">
    <property type="entry name" value="MaoC-like_dom"/>
</dbReference>
<dbReference type="GO" id="GO:0004313">
    <property type="term" value="F:[acyl-carrier-protein] S-acetyltransferase activity"/>
    <property type="evidence" value="ECO:0007669"/>
    <property type="project" value="UniProtKB-EC"/>
</dbReference>